<feature type="transmembrane region" description="Helical" evidence="6">
    <location>
        <begin position="423"/>
        <end position="441"/>
    </location>
</feature>
<evidence type="ECO:0000256" key="4">
    <source>
        <dbReference type="ARBA" id="ARBA00022989"/>
    </source>
</evidence>
<organism evidence="8 9">
    <name type="scientific">Pygocentrus nattereri</name>
    <name type="common">Red-bellied piranha</name>
    <dbReference type="NCBI Taxonomy" id="42514"/>
    <lineage>
        <taxon>Eukaryota</taxon>
        <taxon>Metazoa</taxon>
        <taxon>Chordata</taxon>
        <taxon>Craniata</taxon>
        <taxon>Vertebrata</taxon>
        <taxon>Euteleostomi</taxon>
        <taxon>Actinopterygii</taxon>
        <taxon>Neopterygii</taxon>
        <taxon>Teleostei</taxon>
        <taxon>Ostariophysi</taxon>
        <taxon>Characiformes</taxon>
        <taxon>Characoidei</taxon>
        <taxon>Pygocentrus</taxon>
    </lineage>
</organism>
<keyword evidence="2" id="KW-0813">Transport</keyword>
<proteinExistence type="predicted"/>
<feature type="transmembrane region" description="Helical" evidence="6">
    <location>
        <begin position="103"/>
        <end position="128"/>
    </location>
</feature>
<dbReference type="GO" id="GO:0055085">
    <property type="term" value="P:transmembrane transport"/>
    <property type="evidence" value="ECO:0007669"/>
    <property type="project" value="InterPro"/>
</dbReference>
<dbReference type="AlphaFoldDB" id="A0AAR2LVS1"/>
<keyword evidence="3 6" id="KW-0812">Transmembrane</keyword>
<reference evidence="8 9" key="1">
    <citation type="submission" date="2020-10" db="EMBL/GenBank/DDBJ databases">
        <title>Pygocentrus nattereri (red-bellied piranha) genome, fPygNat1, primary haplotype.</title>
        <authorList>
            <person name="Myers G."/>
            <person name="Meyer A."/>
            <person name="Karagic N."/>
            <person name="Pippel M."/>
            <person name="Winkler S."/>
            <person name="Tracey A."/>
            <person name="Wood J."/>
            <person name="Formenti G."/>
            <person name="Howe K."/>
            <person name="Fedrigo O."/>
            <person name="Jarvis E.D."/>
        </authorList>
    </citation>
    <scope>NUCLEOTIDE SEQUENCE [LARGE SCALE GENOMIC DNA]</scope>
</reference>
<name>A0AAR2LVS1_PYGNA</name>
<dbReference type="GO" id="GO:0033162">
    <property type="term" value="C:melanosome membrane"/>
    <property type="evidence" value="ECO:0007669"/>
    <property type="project" value="TreeGrafter"/>
</dbReference>
<comment type="subcellular location">
    <subcellularLocation>
        <location evidence="1">Membrane</location>
        <topology evidence="1">Multi-pass membrane protein</topology>
    </subcellularLocation>
</comment>
<keyword evidence="9" id="KW-1185">Reference proteome</keyword>
<feature type="transmembrane region" description="Helical" evidence="6">
    <location>
        <begin position="453"/>
        <end position="475"/>
    </location>
</feature>
<evidence type="ECO:0000256" key="5">
    <source>
        <dbReference type="ARBA" id="ARBA00023136"/>
    </source>
</evidence>
<dbReference type="PANTHER" id="PTHR43568">
    <property type="entry name" value="P PROTEIN"/>
    <property type="match status" value="1"/>
</dbReference>
<gene>
    <name evidence="8" type="primary">OCA2</name>
</gene>
<evidence type="ECO:0000256" key="1">
    <source>
        <dbReference type="ARBA" id="ARBA00004141"/>
    </source>
</evidence>
<protein>
    <recommendedName>
        <fullName evidence="7">Citrate transporter-like domain-containing protein</fullName>
    </recommendedName>
</protein>
<evidence type="ECO:0000256" key="3">
    <source>
        <dbReference type="ARBA" id="ARBA00022692"/>
    </source>
</evidence>
<dbReference type="GO" id="GO:0042438">
    <property type="term" value="P:melanin biosynthetic process"/>
    <property type="evidence" value="ECO:0007669"/>
    <property type="project" value="TreeGrafter"/>
</dbReference>
<feature type="transmembrane region" description="Helical" evidence="6">
    <location>
        <begin position="163"/>
        <end position="184"/>
    </location>
</feature>
<dbReference type="Proteomes" id="UP001501920">
    <property type="component" value="Chromosome 26"/>
</dbReference>
<evidence type="ECO:0000313" key="8">
    <source>
        <dbReference type="Ensembl" id="ENSPNAP00000080665.1"/>
    </source>
</evidence>
<evidence type="ECO:0000256" key="2">
    <source>
        <dbReference type="ARBA" id="ARBA00022448"/>
    </source>
</evidence>
<feature type="transmembrane region" description="Helical" evidence="6">
    <location>
        <begin position="59"/>
        <end position="83"/>
    </location>
</feature>
<keyword evidence="5 6" id="KW-0472">Membrane</keyword>
<feature type="transmembrane region" description="Helical" evidence="6">
    <location>
        <begin position="196"/>
        <end position="214"/>
    </location>
</feature>
<dbReference type="GeneTree" id="ENSGT01030000234550"/>
<sequence>MTLHDPSLGPGDELWDNSAELERRCRLGSEVTSLSRSLSTEKISPTHLMYPDRERPWRMFAVSSTESFCILFIDVLSSAPILVNVQAFLLDNQVVPLSMTRQALYITVETQVLIAGLILAGVYVLIIFEVKQSRLWESSLWSCLSQRPSLMTVVEWIDYETLALLFGMMILVAIFSETGFFDYCAVKAYQVSRGRVWPMIIILCLIAAILSAFLDNVTTMMLFTPVTIRLCEVLNLDPRHVLIAEVIFTNIGGAATAVGDPPNVIIVSNQDLRKKGLDFAAFTGYMFLGICLVLLTSFPFLRMLYWNKKLYNKESSEIVELKHEILVWRQTAHRINPASREETAVKCLLMQKVLNLESLLRKKLRTFQRQISQEDKNWENNIQELQKKHRITDKVLLVKCISVLTIVIFMFFLNSFVPGIHLELGWIAILGALWLLILADIQDFEIILHRVEWATLLFFAALFVLMEALAQLQLIDYIGEQTALLIKAVPEAERLAIAIILVMWVSALASSLIDNIPFTATMIPVLINLSQDADVNLPVKPLIFALAMGACLGGNGTLIGASANVVCAGIAEQHGYGFSFMEFFRLGFPMMLMTCTIAMCYLLATHVGLGWNT</sequence>
<reference evidence="8" key="2">
    <citation type="submission" date="2025-08" db="UniProtKB">
        <authorList>
            <consortium name="Ensembl"/>
        </authorList>
    </citation>
    <scope>IDENTIFICATION</scope>
</reference>
<evidence type="ECO:0000259" key="7">
    <source>
        <dbReference type="Pfam" id="PF03600"/>
    </source>
</evidence>
<dbReference type="GO" id="GO:0030318">
    <property type="term" value="P:melanocyte differentiation"/>
    <property type="evidence" value="ECO:0007669"/>
    <property type="project" value="TreeGrafter"/>
</dbReference>
<feature type="transmembrane region" description="Helical" evidence="6">
    <location>
        <begin position="495"/>
        <end position="513"/>
    </location>
</feature>
<dbReference type="Pfam" id="PF03600">
    <property type="entry name" value="CitMHS"/>
    <property type="match status" value="1"/>
</dbReference>
<feature type="transmembrane region" description="Helical" evidence="6">
    <location>
        <begin position="583"/>
        <end position="604"/>
    </location>
</feature>
<dbReference type="PANTHER" id="PTHR43568:SF1">
    <property type="entry name" value="P PROTEIN"/>
    <property type="match status" value="1"/>
</dbReference>
<keyword evidence="4 6" id="KW-1133">Transmembrane helix</keyword>
<accession>A0AAR2LVS1</accession>
<feature type="transmembrane region" description="Helical" evidence="6">
    <location>
        <begin position="396"/>
        <end position="417"/>
    </location>
</feature>
<dbReference type="InterPro" id="IPR004680">
    <property type="entry name" value="Cit_transptr-like_dom"/>
</dbReference>
<reference evidence="8" key="3">
    <citation type="submission" date="2025-09" db="UniProtKB">
        <authorList>
            <consortium name="Ensembl"/>
        </authorList>
    </citation>
    <scope>IDENTIFICATION</scope>
</reference>
<dbReference type="CDD" id="cd01116">
    <property type="entry name" value="P_permease"/>
    <property type="match status" value="1"/>
</dbReference>
<feature type="domain" description="Citrate transporter-like" evidence="7">
    <location>
        <begin position="123"/>
        <end position="549"/>
    </location>
</feature>
<evidence type="ECO:0000256" key="6">
    <source>
        <dbReference type="SAM" id="Phobius"/>
    </source>
</evidence>
<dbReference type="Ensembl" id="ENSPNAT00000070496.1">
    <property type="protein sequence ID" value="ENSPNAP00000080665.1"/>
    <property type="gene ID" value="ENSPNAG00000012887.2"/>
</dbReference>
<dbReference type="InterPro" id="IPR051475">
    <property type="entry name" value="Diverse_Ion_Transporter"/>
</dbReference>
<evidence type="ECO:0000313" key="9">
    <source>
        <dbReference type="Proteomes" id="UP001501920"/>
    </source>
</evidence>
<feature type="transmembrane region" description="Helical" evidence="6">
    <location>
        <begin position="279"/>
        <end position="301"/>
    </location>
</feature>